<accession>A0ABD6DAH4</accession>
<dbReference type="AlphaFoldDB" id="A0ABD6DAH4"/>
<sequence>MAHELTELVAIIDEVDTSEKTLLLMNLTDAAAKPQISLLDRVFDSESVTISERRLSEGTENLVCLVDDGEVVATSSWAELKRAFLLINTDRYRTGTKQIETGSFPDVLTGLDDIEFTVRGYPASNKEKLLLVVISRFIEFQALSEGAGTFDASFQLLSRLDDEYGTRRVYEWLADSGVDAHVYGVRDDPTAVDDLGVTVHANDDPELRRLWFVVFSPPAGSTSDQIALVAEETGPNVWRGLWTYDPDRVDRIQSYIREVF</sequence>
<keyword evidence="2" id="KW-1185">Reference proteome</keyword>
<protein>
    <submittedName>
        <fullName evidence="1">Histidine kinase</fullName>
    </submittedName>
</protein>
<dbReference type="PIRSF" id="PIRSF030471">
    <property type="entry name" value="STR_Vng0742h_prd"/>
    <property type="match status" value="1"/>
</dbReference>
<name>A0ABD6DAH4_9EURY</name>
<evidence type="ECO:0000313" key="1">
    <source>
        <dbReference type="EMBL" id="MFD1642835.1"/>
    </source>
</evidence>
<keyword evidence="1" id="KW-0418">Kinase</keyword>
<proteinExistence type="predicted"/>
<evidence type="ECO:0000313" key="2">
    <source>
        <dbReference type="Proteomes" id="UP001597052"/>
    </source>
</evidence>
<comment type="caution">
    <text evidence="1">The sequence shown here is derived from an EMBL/GenBank/DDBJ whole genome shotgun (WGS) entry which is preliminary data.</text>
</comment>
<keyword evidence="1" id="KW-0808">Transferase</keyword>
<dbReference type="InterPro" id="IPR016954">
    <property type="entry name" value="Uncharacterised_Vng0742h"/>
</dbReference>
<reference evidence="1 2" key="1">
    <citation type="journal article" date="2019" name="Int. J. Syst. Evol. Microbiol.">
        <title>The Global Catalogue of Microorganisms (GCM) 10K type strain sequencing project: providing services to taxonomists for standard genome sequencing and annotation.</title>
        <authorList>
            <consortium name="The Broad Institute Genomics Platform"/>
            <consortium name="The Broad Institute Genome Sequencing Center for Infectious Disease"/>
            <person name="Wu L."/>
            <person name="Ma J."/>
        </authorList>
    </citation>
    <scope>NUCLEOTIDE SEQUENCE [LARGE SCALE GENOMIC DNA]</scope>
    <source>
        <strain evidence="1 2">CGMCC 1.10593</strain>
    </source>
</reference>
<dbReference type="RefSeq" id="WP_256396233.1">
    <property type="nucleotide sequence ID" value="NZ_JANHDJ010000003.1"/>
</dbReference>
<dbReference type="GO" id="GO:0016301">
    <property type="term" value="F:kinase activity"/>
    <property type="evidence" value="ECO:0007669"/>
    <property type="project" value="UniProtKB-KW"/>
</dbReference>
<organism evidence="1 2">
    <name type="scientific">Halohasta litorea</name>
    <dbReference type="NCBI Taxonomy" id="869891"/>
    <lineage>
        <taxon>Archaea</taxon>
        <taxon>Methanobacteriati</taxon>
        <taxon>Methanobacteriota</taxon>
        <taxon>Stenosarchaea group</taxon>
        <taxon>Halobacteria</taxon>
        <taxon>Halobacteriales</taxon>
        <taxon>Haloferacaceae</taxon>
        <taxon>Halohasta</taxon>
    </lineage>
</organism>
<dbReference type="Proteomes" id="UP001597052">
    <property type="component" value="Unassembled WGS sequence"/>
</dbReference>
<gene>
    <name evidence="1" type="ORF">ACFSBW_13220</name>
</gene>
<dbReference type="EMBL" id="JBHUDM010000003">
    <property type="protein sequence ID" value="MFD1642835.1"/>
    <property type="molecule type" value="Genomic_DNA"/>
</dbReference>